<dbReference type="OrthoDB" id="5244652at2759"/>
<evidence type="ECO:0000313" key="2">
    <source>
        <dbReference type="Proteomes" id="UP000756346"/>
    </source>
</evidence>
<dbReference type="RefSeq" id="XP_046004139.1">
    <property type="nucleotide sequence ID" value="XM_046156031.1"/>
</dbReference>
<dbReference type="Gene3D" id="3.40.50.80">
    <property type="entry name" value="Nucleotide-binding domain of ferredoxin-NADP reductase (FNR) module"/>
    <property type="match status" value="1"/>
</dbReference>
<organism evidence="1 2">
    <name type="scientific">Microdochium trichocladiopsis</name>
    <dbReference type="NCBI Taxonomy" id="1682393"/>
    <lineage>
        <taxon>Eukaryota</taxon>
        <taxon>Fungi</taxon>
        <taxon>Dikarya</taxon>
        <taxon>Ascomycota</taxon>
        <taxon>Pezizomycotina</taxon>
        <taxon>Sordariomycetes</taxon>
        <taxon>Xylariomycetidae</taxon>
        <taxon>Xylariales</taxon>
        <taxon>Microdochiaceae</taxon>
        <taxon>Microdochium</taxon>
    </lineage>
</organism>
<evidence type="ECO:0000313" key="1">
    <source>
        <dbReference type="EMBL" id="KAH7010608.1"/>
    </source>
</evidence>
<name>A0A9P9BKL2_9PEZI</name>
<dbReference type="AlphaFoldDB" id="A0A9P9BKL2"/>
<sequence length="104" mass="11400">MPFHGYAMNVAWWDGPESSPASAASLLLLMQARGQIAPLLSQDRRKHVVMLEGPYGHDLRLQQYENVSLAAKGVGIAGILPYALDLVSREALMKIPEKDVLSKT</sequence>
<accession>A0A9P9BKL2</accession>
<proteinExistence type="predicted"/>
<dbReference type="EMBL" id="JAGTJQ010000017">
    <property type="protein sequence ID" value="KAH7010608.1"/>
    <property type="molecule type" value="Genomic_DNA"/>
</dbReference>
<keyword evidence="2" id="KW-1185">Reference proteome</keyword>
<gene>
    <name evidence="1" type="ORF">B0I36DRAFT_341756</name>
</gene>
<dbReference type="GeneID" id="70185577"/>
<reference evidence="1" key="1">
    <citation type="journal article" date="2021" name="Nat. Commun.">
        <title>Genetic determinants of endophytism in the Arabidopsis root mycobiome.</title>
        <authorList>
            <person name="Mesny F."/>
            <person name="Miyauchi S."/>
            <person name="Thiergart T."/>
            <person name="Pickel B."/>
            <person name="Atanasova L."/>
            <person name="Karlsson M."/>
            <person name="Huettel B."/>
            <person name="Barry K.W."/>
            <person name="Haridas S."/>
            <person name="Chen C."/>
            <person name="Bauer D."/>
            <person name="Andreopoulos W."/>
            <person name="Pangilinan J."/>
            <person name="LaButti K."/>
            <person name="Riley R."/>
            <person name="Lipzen A."/>
            <person name="Clum A."/>
            <person name="Drula E."/>
            <person name="Henrissat B."/>
            <person name="Kohler A."/>
            <person name="Grigoriev I.V."/>
            <person name="Martin F.M."/>
            <person name="Hacquard S."/>
        </authorList>
    </citation>
    <scope>NUCLEOTIDE SEQUENCE</scope>
    <source>
        <strain evidence="1">MPI-CAGE-CH-0230</strain>
    </source>
</reference>
<dbReference type="InterPro" id="IPR039261">
    <property type="entry name" value="FNR_nucleotide-bd"/>
</dbReference>
<protein>
    <submittedName>
        <fullName evidence="1">Uncharacterized protein</fullName>
    </submittedName>
</protein>
<dbReference type="Proteomes" id="UP000756346">
    <property type="component" value="Unassembled WGS sequence"/>
</dbReference>
<comment type="caution">
    <text evidence="1">The sequence shown here is derived from an EMBL/GenBank/DDBJ whole genome shotgun (WGS) entry which is preliminary data.</text>
</comment>